<proteinExistence type="predicted"/>
<evidence type="ECO:0000256" key="1">
    <source>
        <dbReference type="SAM" id="MobiDB-lite"/>
    </source>
</evidence>
<dbReference type="Proteomes" id="UP001321473">
    <property type="component" value="Unassembled WGS sequence"/>
</dbReference>
<evidence type="ECO:0000313" key="3">
    <source>
        <dbReference type="Proteomes" id="UP001321473"/>
    </source>
</evidence>
<reference evidence="2 3" key="1">
    <citation type="journal article" date="2023" name="Arcadia Sci">
        <title>De novo assembly of a long-read Amblyomma americanum tick genome.</title>
        <authorList>
            <person name="Chou S."/>
            <person name="Poskanzer K.E."/>
            <person name="Rollins M."/>
            <person name="Thuy-Boun P.S."/>
        </authorList>
    </citation>
    <scope>NUCLEOTIDE SEQUENCE [LARGE SCALE GENOMIC DNA]</scope>
    <source>
        <strain evidence="2">F_SG_1</strain>
        <tissue evidence="2">Salivary glands</tissue>
    </source>
</reference>
<name>A0AAQ4FID9_AMBAM</name>
<keyword evidence="3" id="KW-1185">Reference proteome</keyword>
<feature type="compositionally biased region" description="Low complexity" evidence="1">
    <location>
        <begin position="243"/>
        <end position="309"/>
    </location>
</feature>
<feature type="compositionally biased region" description="Low complexity" evidence="1">
    <location>
        <begin position="156"/>
        <end position="169"/>
    </location>
</feature>
<organism evidence="2 3">
    <name type="scientific">Amblyomma americanum</name>
    <name type="common">Lone star tick</name>
    <dbReference type="NCBI Taxonomy" id="6943"/>
    <lineage>
        <taxon>Eukaryota</taxon>
        <taxon>Metazoa</taxon>
        <taxon>Ecdysozoa</taxon>
        <taxon>Arthropoda</taxon>
        <taxon>Chelicerata</taxon>
        <taxon>Arachnida</taxon>
        <taxon>Acari</taxon>
        <taxon>Parasitiformes</taxon>
        <taxon>Ixodida</taxon>
        <taxon>Ixodoidea</taxon>
        <taxon>Ixodidae</taxon>
        <taxon>Amblyomminae</taxon>
        <taxon>Amblyomma</taxon>
    </lineage>
</organism>
<gene>
    <name evidence="2" type="ORF">V5799_023653</name>
</gene>
<dbReference type="AlphaFoldDB" id="A0AAQ4FID9"/>
<accession>A0AAQ4FID9</accession>
<sequence>MRVEETITGKATAMEDTQGRTILSKAHHAFSTRRRSRNLVLVWLGEAFDGEPRALQTTKPKPPSAAAASASASCHASLLVVPLHSDQMLIADDCSCSAESSFSWLFLLLLSSLSLTARLERTRTPSPPADETPLGKTTPVKDITAMEEEPQGGMGSSTSRRLLSPRRPSATVSAATEESLEVESGAPHTTCMVWAVKQVAFQKGRATDVSIVSSLSRSVLISVEVTLPEPDPNHTRSTQDAVTTETTTPTTTTEETTTTPTTTKAASVITTTTTTTSATTTPTTTTTPATTTMSTTTRKTTAKTTTTTASGDSKTSITAEPLIGDVSCEESVLIFEIVAETVR</sequence>
<feature type="region of interest" description="Disordered" evidence="1">
    <location>
        <begin position="229"/>
        <end position="314"/>
    </location>
</feature>
<comment type="caution">
    <text evidence="2">The sequence shown here is derived from an EMBL/GenBank/DDBJ whole genome shotgun (WGS) entry which is preliminary data.</text>
</comment>
<protein>
    <submittedName>
        <fullName evidence="2">Uncharacterized protein</fullName>
    </submittedName>
</protein>
<evidence type="ECO:0000313" key="2">
    <source>
        <dbReference type="EMBL" id="KAK8786573.1"/>
    </source>
</evidence>
<dbReference type="EMBL" id="JARKHS020002632">
    <property type="protein sequence ID" value="KAK8786573.1"/>
    <property type="molecule type" value="Genomic_DNA"/>
</dbReference>
<feature type="region of interest" description="Disordered" evidence="1">
    <location>
        <begin position="121"/>
        <end position="183"/>
    </location>
</feature>